<protein>
    <submittedName>
        <fullName evidence="8">Phosphate ABC transporter substrate-binding protein PstS</fullName>
    </submittedName>
</protein>
<keyword evidence="3" id="KW-0592">Phosphate transport</keyword>
<feature type="region of interest" description="Disordered" evidence="4">
    <location>
        <begin position="422"/>
        <end position="531"/>
    </location>
</feature>
<dbReference type="SUPFAM" id="SSF53850">
    <property type="entry name" value="Periplasmic binding protein-like II"/>
    <property type="match status" value="1"/>
</dbReference>
<evidence type="ECO:0000313" key="9">
    <source>
        <dbReference type="Proteomes" id="UP000509418"/>
    </source>
</evidence>
<dbReference type="Pfam" id="PF12849">
    <property type="entry name" value="PBP_like_2"/>
    <property type="match status" value="1"/>
</dbReference>
<evidence type="ECO:0000256" key="5">
    <source>
        <dbReference type="SAM" id="Phobius"/>
    </source>
</evidence>
<evidence type="ECO:0000256" key="1">
    <source>
        <dbReference type="ARBA" id="ARBA00008725"/>
    </source>
</evidence>
<dbReference type="GO" id="GO:0035435">
    <property type="term" value="P:phosphate ion transmembrane transport"/>
    <property type="evidence" value="ECO:0007669"/>
    <property type="project" value="InterPro"/>
</dbReference>
<dbReference type="Gene3D" id="3.40.190.10">
    <property type="entry name" value="Periplasmic binding protein-like II"/>
    <property type="match status" value="2"/>
</dbReference>
<dbReference type="InterPro" id="IPR050962">
    <property type="entry name" value="Phosphate-bind_PstS"/>
</dbReference>
<dbReference type="PANTHER" id="PTHR42996:SF1">
    <property type="entry name" value="PHOSPHATE-BINDING PROTEIN PSTS"/>
    <property type="match status" value="1"/>
</dbReference>
<keyword evidence="9" id="KW-1185">Reference proteome</keyword>
<evidence type="ECO:0000256" key="2">
    <source>
        <dbReference type="ARBA" id="ARBA00022448"/>
    </source>
</evidence>
<keyword evidence="6" id="KW-0732">Signal</keyword>
<gene>
    <name evidence="8" type="primary">pstS</name>
    <name evidence="8" type="ORF">HUT05_10125</name>
</gene>
<evidence type="ECO:0000256" key="6">
    <source>
        <dbReference type="SAM" id="SignalP"/>
    </source>
</evidence>
<dbReference type="Proteomes" id="UP000509418">
    <property type="component" value="Chromosome"/>
</dbReference>
<sequence>MPGSPPATSTRLRTRAVTALVLLAALLVGAVPANAATYVPISGAGSTWSQNALDQWRANVKQYGMTVNYNGTGSSDGRNQFRNGTVDYAVSEIPYGIKDSGVVDSPPSRKYAYMPIVAGGTSFMYNLTIGGRRVTNLRLSGDVIAKMFTGQIRTWNDPAIKADNPALANALPARRVVPVVRSDGSGTTAQFTTWMSKQYPSLWDSYCRRAGRTTPCGATSNYPVVSGAGFVGQSGSNGVSGYVAQAGNVGTITYVEYSYAVYTTGFPVAKVLNRAGYYVEPTAKNVAVALTKADIEENAASPAYLTQKLERVYNDSDRRSYPLSSYSYMIIPTKLESNFNAQKGKTLGAFSYYFLCQGQQRVDSLGYSPLPINLVQAGLKQVRRIPGVDVESIDIKKCNNPTFSPDGTNTLVRTAPYPPSCDKKGASQCATGTGGAKAPTQVGGGSGGGGSGGGATGGSGGGAGSASGGGTGGAAASGGTGTGGAGTGGTAAGATGGSGGAGTGGASGAPAASGGASVDPDTGQVIGAGGPAGGGTGVDAFAQPVSTSRGIGGGTRTALMVLAGGLLLAITVGPPLLSRRLKRGASL</sequence>
<dbReference type="InterPro" id="IPR005673">
    <property type="entry name" value="ABC_phos-bd_PstS"/>
</dbReference>
<dbReference type="CDD" id="cd13565">
    <property type="entry name" value="PBP2_PstS"/>
    <property type="match status" value="1"/>
</dbReference>
<feature type="domain" description="PBP" evidence="7">
    <location>
        <begin position="31"/>
        <end position="356"/>
    </location>
</feature>
<evidence type="ECO:0000256" key="4">
    <source>
        <dbReference type="SAM" id="MobiDB-lite"/>
    </source>
</evidence>
<dbReference type="RefSeq" id="WP_176574892.1">
    <property type="nucleotide sequence ID" value="NZ_CBDRGH010000020.1"/>
</dbReference>
<comment type="similarity">
    <text evidence="1">Belongs to the PstS family.</text>
</comment>
<feature type="compositionally biased region" description="Gly residues" evidence="4">
    <location>
        <begin position="442"/>
        <end position="507"/>
    </location>
</feature>
<keyword evidence="2" id="KW-0813">Transport</keyword>
<dbReference type="InterPro" id="IPR024370">
    <property type="entry name" value="PBP_domain"/>
</dbReference>
<evidence type="ECO:0000259" key="7">
    <source>
        <dbReference type="Pfam" id="PF12849"/>
    </source>
</evidence>
<dbReference type="GO" id="GO:0043190">
    <property type="term" value="C:ATP-binding cassette (ABC) transporter complex"/>
    <property type="evidence" value="ECO:0007669"/>
    <property type="project" value="InterPro"/>
</dbReference>
<evidence type="ECO:0000313" key="8">
    <source>
        <dbReference type="EMBL" id="QKZ17662.1"/>
    </source>
</evidence>
<reference evidence="8 9" key="1">
    <citation type="submission" date="2020-06" db="EMBL/GenBank/DDBJ databases">
        <title>Genome mining for natural products.</title>
        <authorList>
            <person name="Zhang B."/>
            <person name="Shi J."/>
            <person name="Ge H."/>
        </authorList>
    </citation>
    <scope>NUCLEOTIDE SEQUENCE [LARGE SCALE GENOMIC DNA]</scope>
    <source>
        <strain evidence="8 9">NA02069</strain>
    </source>
</reference>
<feature type="transmembrane region" description="Helical" evidence="5">
    <location>
        <begin position="558"/>
        <end position="577"/>
    </location>
</feature>
<feature type="signal peptide" evidence="6">
    <location>
        <begin position="1"/>
        <end position="35"/>
    </location>
</feature>
<keyword evidence="5" id="KW-0472">Membrane</keyword>
<feature type="compositionally biased region" description="Low complexity" evidence="4">
    <location>
        <begin position="508"/>
        <end position="525"/>
    </location>
</feature>
<evidence type="ECO:0000256" key="3">
    <source>
        <dbReference type="ARBA" id="ARBA00022592"/>
    </source>
</evidence>
<accession>A0A7H8T3P8</accession>
<name>A0A7H8T3P8_STRCX</name>
<feature type="chain" id="PRO_5029018821" evidence="6">
    <location>
        <begin position="36"/>
        <end position="587"/>
    </location>
</feature>
<keyword evidence="5" id="KW-0812">Transmembrane</keyword>
<dbReference type="GO" id="GO:0042301">
    <property type="term" value="F:phosphate ion binding"/>
    <property type="evidence" value="ECO:0007669"/>
    <property type="project" value="InterPro"/>
</dbReference>
<dbReference type="EMBL" id="CP056041">
    <property type="protein sequence ID" value="QKZ17662.1"/>
    <property type="molecule type" value="Genomic_DNA"/>
</dbReference>
<proteinExistence type="inferred from homology"/>
<dbReference type="NCBIfam" id="TIGR00975">
    <property type="entry name" value="3a0107s03"/>
    <property type="match status" value="1"/>
</dbReference>
<organism evidence="8 9">
    <name type="scientific">Streptomyces chartreusis</name>
    <dbReference type="NCBI Taxonomy" id="1969"/>
    <lineage>
        <taxon>Bacteria</taxon>
        <taxon>Bacillati</taxon>
        <taxon>Actinomycetota</taxon>
        <taxon>Actinomycetes</taxon>
        <taxon>Kitasatosporales</taxon>
        <taxon>Streptomycetaceae</taxon>
        <taxon>Streptomyces</taxon>
    </lineage>
</organism>
<dbReference type="AlphaFoldDB" id="A0A7H8T3P8"/>
<keyword evidence="5" id="KW-1133">Transmembrane helix</keyword>
<dbReference type="PANTHER" id="PTHR42996">
    <property type="entry name" value="PHOSPHATE-BINDING PROTEIN PSTS"/>
    <property type="match status" value="1"/>
</dbReference>